<dbReference type="Pfam" id="PF02616">
    <property type="entry name" value="SMC_ScpA"/>
    <property type="match status" value="1"/>
</dbReference>
<evidence type="ECO:0008006" key="4">
    <source>
        <dbReference type="Google" id="ProtNLM"/>
    </source>
</evidence>
<sequence length="384" mass="43724">VFEGPLDLLLHLVRKEEVDIYEVDMVRLADQFCEYIDLMKQFDLNLAGEFIVMASTLMYIKSKELLPVDQQVLSEEDEAEDPRWDLIRQLVEYRKFKDAADDFRRMEWEREQSFERQGAKPKVPPLPPQLVREASIFDLIGAVNQVLKRFEETEKQRAAKTGEIIADQWTVTEKIALIRGILLERETIRFVELFESAGSRLEVITTFLAVLELAKLKQLIAIQGERFGEIELAKPPPEESRKSGESTRQGKPESVGFSAAYSEIEDDDEVVADNAVVKTASLDVKLAESGEALTMKVGELAHKSDEPLAFTPPEEQEEEPYDDPNLRELPLATDTSVGQARRLAKRSRPKPWTSELNLDFPTRDRLIAAVILFMVTVLLCLVVF</sequence>
<accession>A0A381SB43</accession>
<feature type="region of interest" description="Disordered" evidence="1">
    <location>
        <begin position="304"/>
        <end position="325"/>
    </location>
</feature>
<dbReference type="InterPro" id="IPR023093">
    <property type="entry name" value="ScpA-like_C"/>
</dbReference>
<feature type="region of interest" description="Disordered" evidence="1">
    <location>
        <begin position="231"/>
        <end position="255"/>
    </location>
</feature>
<keyword evidence="2" id="KW-0812">Transmembrane</keyword>
<dbReference type="PANTHER" id="PTHR33969">
    <property type="entry name" value="SEGREGATION AND CONDENSATION PROTEIN A"/>
    <property type="match status" value="1"/>
</dbReference>
<keyword evidence="2" id="KW-1133">Transmembrane helix</keyword>
<evidence type="ECO:0000256" key="2">
    <source>
        <dbReference type="SAM" id="Phobius"/>
    </source>
</evidence>
<feature type="non-terminal residue" evidence="3">
    <location>
        <position position="1"/>
    </location>
</feature>
<keyword evidence="2" id="KW-0472">Membrane</keyword>
<dbReference type="Gene3D" id="1.10.10.580">
    <property type="entry name" value="Structural maintenance of chromosome 1. Chain E"/>
    <property type="match status" value="1"/>
</dbReference>
<dbReference type="HAMAP" id="MF_01805">
    <property type="entry name" value="ScpA"/>
    <property type="match status" value="1"/>
</dbReference>
<dbReference type="Gene3D" id="6.10.250.2410">
    <property type="match status" value="1"/>
</dbReference>
<evidence type="ECO:0000256" key="1">
    <source>
        <dbReference type="SAM" id="MobiDB-lite"/>
    </source>
</evidence>
<organism evidence="3">
    <name type="scientific">marine metagenome</name>
    <dbReference type="NCBI Taxonomy" id="408172"/>
    <lineage>
        <taxon>unclassified sequences</taxon>
        <taxon>metagenomes</taxon>
        <taxon>ecological metagenomes</taxon>
    </lineage>
</organism>
<dbReference type="EMBL" id="UINC01002597">
    <property type="protein sequence ID" value="SUZ98353.1"/>
    <property type="molecule type" value="Genomic_DNA"/>
</dbReference>
<feature type="compositionally biased region" description="Basic and acidic residues" evidence="1">
    <location>
        <begin position="231"/>
        <end position="251"/>
    </location>
</feature>
<dbReference type="AlphaFoldDB" id="A0A381SB43"/>
<gene>
    <name evidence="3" type="ORF">METZ01_LOCUS51207</name>
</gene>
<proteinExistence type="inferred from homology"/>
<reference evidence="3" key="1">
    <citation type="submission" date="2018-05" db="EMBL/GenBank/DDBJ databases">
        <authorList>
            <person name="Lanie J.A."/>
            <person name="Ng W.-L."/>
            <person name="Kazmierczak K.M."/>
            <person name="Andrzejewski T.M."/>
            <person name="Davidsen T.M."/>
            <person name="Wayne K.J."/>
            <person name="Tettelin H."/>
            <person name="Glass J.I."/>
            <person name="Rusch D."/>
            <person name="Podicherti R."/>
            <person name="Tsui H.-C.T."/>
            <person name="Winkler M.E."/>
        </authorList>
    </citation>
    <scope>NUCLEOTIDE SEQUENCE</scope>
</reference>
<name>A0A381SB43_9ZZZZ</name>
<dbReference type="InterPro" id="IPR003768">
    <property type="entry name" value="ScpA"/>
</dbReference>
<protein>
    <recommendedName>
        <fullName evidence="4">Chromosome segregation protein ScpA</fullName>
    </recommendedName>
</protein>
<dbReference type="PANTHER" id="PTHR33969:SF2">
    <property type="entry name" value="SEGREGATION AND CONDENSATION PROTEIN A"/>
    <property type="match status" value="1"/>
</dbReference>
<evidence type="ECO:0000313" key="3">
    <source>
        <dbReference type="EMBL" id="SUZ98353.1"/>
    </source>
</evidence>
<feature type="transmembrane region" description="Helical" evidence="2">
    <location>
        <begin position="366"/>
        <end position="383"/>
    </location>
</feature>